<dbReference type="Gene3D" id="3.30.559.10">
    <property type="entry name" value="Chloramphenicol acetyltransferase-like domain"/>
    <property type="match status" value="2"/>
</dbReference>
<keyword evidence="5" id="KW-1185">Reference proteome</keyword>
<evidence type="ECO:0000256" key="1">
    <source>
        <dbReference type="ARBA" id="ARBA00022679"/>
    </source>
</evidence>
<proteinExistence type="predicted"/>
<accession>W3X332</accession>
<dbReference type="AlphaFoldDB" id="W3X332"/>
<dbReference type="InterPro" id="IPR050317">
    <property type="entry name" value="Plant_Fungal_Acyltransferase"/>
</dbReference>
<dbReference type="Proteomes" id="UP000030651">
    <property type="component" value="Unassembled WGS sequence"/>
</dbReference>
<protein>
    <recommendedName>
        <fullName evidence="3">Trichothecene 3-O-acetyltransferase-like N-terminal domain-containing protein</fullName>
    </recommendedName>
</protein>
<feature type="domain" description="Trichothecene 3-O-acetyltransferase-like N-terminal" evidence="3">
    <location>
        <begin position="29"/>
        <end position="183"/>
    </location>
</feature>
<dbReference type="GeneID" id="19272956"/>
<evidence type="ECO:0000313" key="4">
    <source>
        <dbReference type="EMBL" id="ETS80414.1"/>
    </source>
</evidence>
<dbReference type="InterPro" id="IPR054710">
    <property type="entry name" value="Tri101-like_N"/>
</dbReference>
<feature type="region of interest" description="Disordered" evidence="2">
    <location>
        <begin position="236"/>
        <end position="259"/>
    </location>
</feature>
<dbReference type="InterPro" id="IPR023213">
    <property type="entry name" value="CAT-like_dom_sf"/>
</dbReference>
<dbReference type="Pfam" id="PF02458">
    <property type="entry name" value="Transferase"/>
    <property type="match status" value="1"/>
</dbReference>
<gene>
    <name evidence="4" type="ORF">PFICI_07943</name>
</gene>
<name>W3X332_PESFW</name>
<dbReference type="HOGENOM" id="CLU_026450_1_0_1"/>
<dbReference type="PANTHER" id="PTHR31642">
    <property type="entry name" value="TRICHOTHECENE 3-O-ACETYLTRANSFERASE"/>
    <property type="match status" value="1"/>
</dbReference>
<evidence type="ECO:0000259" key="3">
    <source>
        <dbReference type="Pfam" id="PF22664"/>
    </source>
</evidence>
<dbReference type="GO" id="GO:0016747">
    <property type="term" value="F:acyltransferase activity, transferring groups other than amino-acyl groups"/>
    <property type="evidence" value="ECO:0007669"/>
    <property type="project" value="TreeGrafter"/>
</dbReference>
<evidence type="ECO:0000313" key="5">
    <source>
        <dbReference type="Proteomes" id="UP000030651"/>
    </source>
</evidence>
<dbReference type="Pfam" id="PF22664">
    <property type="entry name" value="TRI-like_N"/>
    <property type="match status" value="1"/>
</dbReference>
<feature type="compositionally biased region" description="Basic and acidic residues" evidence="2">
    <location>
        <begin position="236"/>
        <end position="250"/>
    </location>
</feature>
<sequence>MSNSTVHVPLGVLDHFLPPHYLPMKWYIPLKDGITPQEAFKALEDGLRFTFRQLPWLSGKIYKQDPKTPGGRPGQLEIRYNPADLEDDTKPLPQFPFKILDQSTGSVTYEEISESGFPMNTFPDEEVFWGDFLNFPEEDKGAECFKAQANFIPGALILCGATHHNACDGTALFDVWRIWAANCAALQANTAPVVLDPLSSDRGLVERIWVDEGSQLNGDGAKVETGDVEQKQYTLLDKEPPNLPSKHDRSLPPPPSSGEAMTSAVFYISSDRFTALHKRCLDEAGAGSRISGNDSMTALIWRSLLKARHAAAVAAGRASESDDVMALLQLTLDGRPDISAKGSMPFEYLGNLVFWNRVAMPISTLTSPETSIAAVAMAIRREVEAATAQAMLDAYGRARRLEDISKLQLSITHAHGYDMILSSLMMLRIEEMRWGGGVFDNGGKADALRPLFDDINKAGRLCFPMPRESGQGVEFVINLFKDEWDILLKDEEFGEYALFLTS</sequence>
<dbReference type="eggNOG" id="ENOG502RZWP">
    <property type="taxonomic scope" value="Eukaryota"/>
</dbReference>
<keyword evidence="1" id="KW-0808">Transferase</keyword>
<dbReference type="OrthoDB" id="429813at2759"/>
<dbReference type="OMA" id="CALIWRC"/>
<evidence type="ECO:0000256" key="2">
    <source>
        <dbReference type="SAM" id="MobiDB-lite"/>
    </source>
</evidence>
<dbReference type="InParanoid" id="W3X332"/>
<dbReference type="KEGG" id="pfy:PFICI_07943"/>
<dbReference type="PANTHER" id="PTHR31642:SF310">
    <property type="entry name" value="FATTY ALCOHOL:CAFFEOYL-COA ACYLTRANSFERASE"/>
    <property type="match status" value="1"/>
</dbReference>
<reference evidence="5" key="1">
    <citation type="journal article" date="2015" name="BMC Genomics">
        <title>Genomic and transcriptomic analysis of the endophytic fungus Pestalotiopsis fici reveals its lifestyle and high potential for synthesis of natural products.</title>
        <authorList>
            <person name="Wang X."/>
            <person name="Zhang X."/>
            <person name="Liu L."/>
            <person name="Xiang M."/>
            <person name="Wang W."/>
            <person name="Sun X."/>
            <person name="Che Y."/>
            <person name="Guo L."/>
            <person name="Liu G."/>
            <person name="Guo L."/>
            <person name="Wang C."/>
            <person name="Yin W.B."/>
            <person name="Stadler M."/>
            <person name="Zhang X."/>
            <person name="Liu X."/>
        </authorList>
    </citation>
    <scope>NUCLEOTIDE SEQUENCE [LARGE SCALE GENOMIC DNA]</scope>
    <source>
        <strain evidence="5">W106-1 / CGMCC3.15140</strain>
    </source>
</reference>
<dbReference type="EMBL" id="KI912113">
    <property type="protein sequence ID" value="ETS80414.1"/>
    <property type="molecule type" value="Genomic_DNA"/>
</dbReference>
<dbReference type="STRING" id="1229662.W3X332"/>
<organism evidence="4 5">
    <name type="scientific">Pestalotiopsis fici (strain W106-1 / CGMCC3.15140)</name>
    <dbReference type="NCBI Taxonomy" id="1229662"/>
    <lineage>
        <taxon>Eukaryota</taxon>
        <taxon>Fungi</taxon>
        <taxon>Dikarya</taxon>
        <taxon>Ascomycota</taxon>
        <taxon>Pezizomycotina</taxon>
        <taxon>Sordariomycetes</taxon>
        <taxon>Xylariomycetidae</taxon>
        <taxon>Amphisphaeriales</taxon>
        <taxon>Sporocadaceae</taxon>
        <taxon>Pestalotiopsis</taxon>
    </lineage>
</organism>
<dbReference type="RefSeq" id="XP_007834715.1">
    <property type="nucleotide sequence ID" value="XM_007836524.1"/>
</dbReference>